<dbReference type="InterPro" id="IPR035959">
    <property type="entry name" value="RutC-like_sf"/>
</dbReference>
<comment type="caution">
    <text evidence="2">The sequence shown here is derived from an EMBL/GenBank/DDBJ whole genome shotgun (WGS) entry which is preliminary data.</text>
</comment>
<dbReference type="SUPFAM" id="SSF55298">
    <property type="entry name" value="YjgF-like"/>
    <property type="match status" value="1"/>
</dbReference>
<organism evidence="2 3">
    <name type="scientific">Nocardiopsis aegyptia</name>
    <dbReference type="NCBI Taxonomy" id="220378"/>
    <lineage>
        <taxon>Bacteria</taxon>
        <taxon>Bacillati</taxon>
        <taxon>Actinomycetota</taxon>
        <taxon>Actinomycetes</taxon>
        <taxon>Streptosporangiales</taxon>
        <taxon>Nocardiopsidaceae</taxon>
        <taxon>Nocardiopsis</taxon>
    </lineage>
</organism>
<dbReference type="PANTHER" id="PTHR43857">
    <property type="entry name" value="BLR7761 PROTEIN"/>
    <property type="match status" value="1"/>
</dbReference>
<protein>
    <submittedName>
        <fullName evidence="2">Enamine deaminase RidA (YjgF/YER057c/UK114 family)</fullName>
    </submittedName>
</protein>
<accession>A0A7Z0ERC3</accession>
<sequence>MGPEPNAFPPDGFPPDGFPPDEFPPNPMLPTPHTLVNPPELGPPVGFSHAVVTAPGTTVHLAGQIASGVDGRLAAEGLTAQFDLALANVVTAVRAAGAAPEHLVTLTVYTTDVSGYRAAAREIGRIYRRHLGRHYPAMALFGVTELYDPEALVELVGLAVIPD</sequence>
<dbReference type="Gene3D" id="3.30.1330.40">
    <property type="entry name" value="RutC-like"/>
    <property type="match status" value="1"/>
</dbReference>
<dbReference type="PANTHER" id="PTHR43857:SF1">
    <property type="entry name" value="YJGH FAMILY PROTEIN"/>
    <property type="match status" value="1"/>
</dbReference>
<dbReference type="InterPro" id="IPR006175">
    <property type="entry name" value="YjgF/YER057c/UK114"/>
</dbReference>
<dbReference type="CDD" id="cd00448">
    <property type="entry name" value="YjgF_YER057c_UK114_family"/>
    <property type="match status" value="1"/>
</dbReference>
<feature type="region of interest" description="Disordered" evidence="1">
    <location>
        <begin position="1"/>
        <end position="41"/>
    </location>
</feature>
<name>A0A7Z0ERC3_9ACTN</name>
<evidence type="ECO:0000313" key="2">
    <source>
        <dbReference type="EMBL" id="NYJ36869.1"/>
    </source>
</evidence>
<keyword evidence="3" id="KW-1185">Reference proteome</keyword>
<gene>
    <name evidence="2" type="ORF">HNR10_004750</name>
</gene>
<dbReference type="EMBL" id="JACCFS010000001">
    <property type="protein sequence ID" value="NYJ36869.1"/>
    <property type="molecule type" value="Genomic_DNA"/>
</dbReference>
<feature type="compositionally biased region" description="Pro residues" evidence="1">
    <location>
        <begin position="1"/>
        <end position="30"/>
    </location>
</feature>
<evidence type="ECO:0000256" key="1">
    <source>
        <dbReference type="SAM" id="MobiDB-lite"/>
    </source>
</evidence>
<dbReference type="Proteomes" id="UP000572051">
    <property type="component" value="Unassembled WGS sequence"/>
</dbReference>
<evidence type="ECO:0000313" key="3">
    <source>
        <dbReference type="Proteomes" id="UP000572051"/>
    </source>
</evidence>
<dbReference type="AlphaFoldDB" id="A0A7Z0ERC3"/>
<proteinExistence type="predicted"/>
<reference evidence="2 3" key="1">
    <citation type="submission" date="2020-07" db="EMBL/GenBank/DDBJ databases">
        <title>Sequencing the genomes of 1000 actinobacteria strains.</title>
        <authorList>
            <person name="Klenk H.-P."/>
        </authorList>
    </citation>
    <scope>NUCLEOTIDE SEQUENCE [LARGE SCALE GENOMIC DNA]</scope>
    <source>
        <strain evidence="2 3">DSM 44442</strain>
    </source>
</reference>
<dbReference type="Pfam" id="PF01042">
    <property type="entry name" value="Ribonuc_L-PSP"/>
    <property type="match status" value="1"/>
</dbReference>